<dbReference type="Proteomes" id="UP000278632">
    <property type="component" value="Unassembled WGS sequence"/>
</dbReference>
<dbReference type="OrthoDB" id="3197214at2"/>
<dbReference type="EMBL" id="QICD01000035">
    <property type="protein sequence ID" value="RNL38883.1"/>
    <property type="molecule type" value="Genomic_DNA"/>
</dbReference>
<keyword evidence="2" id="KW-1185">Reference proteome</keyword>
<proteinExistence type="predicted"/>
<organism evidence="1 2">
    <name type="scientific">Paraeggerthella hongkongensis</name>
    <dbReference type="NCBI Taxonomy" id="230658"/>
    <lineage>
        <taxon>Bacteria</taxon>
        <taxon>Bacillati</taxon>
        <taxon>Actinomycetota</taxon>
        <taxon>Coriobacteriia</taxon>
        <taxon>Eggerthellales</taxon>
        <taxon>Eggerthellaceae</taxon>
        <taxon>Paraeggerthella</taxon>
    </lineage>
</organism>
<accession>A0A3N0AVI4</accession>
<dbReference type="AlphaFoldDB" id="A0A3N0AVI4"/>
<sequence length="255" mass="28314">MNDVTVSGVVLEERFGLRLTGESEFKPPKPKMRMIDIPGGDGALDATEAFGDVLYENREHVMVFSVPTGAGDFERIKTDVARFLHGRLFDYVLGFDRGYVYRGRFEVDEWYSRMHLRRIKVKVTANPYKSAGTKVHTVDAQAGAQLRLLPGRGRVRPVFESQMPCHVVANGVDVVLPPGSHTAVGLTIRDGASDVYVNTGGSIRGGTTTWGDLKERGLTWADLKGKRWHEVMYMAGAPAPNEAYRVKIAYEVLEL</sequence>
<evidence type="ECO:0000313" key="2">
    <source>
        <dbReference type="Proteomes" id="UP000278632"/>
    </source>
</evidence>
<dbReference type="RefSeq" id="WP_123193029.1">
    <property type="nucleotide sequence ID" value="NZ_QICD01000035.1"/>
</dbReference>
<gene>
    <name evidence="1" type="ORF">DMP08_11545</name>
</gene>
<comment type="caution">
    <text evidence="1">The sequence shown here is derived from an EMBL/GenBank/DDBJ whole genome shotgun (WGS) entry which is preliminary data.</text>
</comment>
<protein>
    <submittedName>
        <fullName evidence="1">Uncharacterized protein</fullName>
    </submittedName>
</protein>
<reference evidence="2" key="1">
    <citation type="submission" date="2018-05" db="EMBL/GenBank/DDBJ databases">
        <title>Genome Sequencing of selected type strains of the family Eggerthellaceae.</title>
        <authorList>
            <person name="Danylec N."/>
            <person name="Stoll D.A."/>
            <person name="Doetsch A."/>
            <person name="Huch M."/>
        </authorList>
    </citation>
    <scope>NUCLEOTIDE SEQUENCE [LARGE SCALE GENOMIC DNA]</scope>
    <source>
        <strain evidence="2">DSM 16106</strain>
    </source>
</reference>
<name>A0A3N0AVI4_9ACTN</name>
<evidence type="ECO:0000313" key="1">
    <source>
        <dbReference type="EMBL" id="RNL38883.1"/>
    </source>
</evidence>